<keyword evidence="2" id="KW-1185">Reference proteome</keyword>
<proteinExistence type="predicted"/>
<organism evidence="1 2">
    <name type="scientific">Hymenobacter frigidus</name>
    <dbReference type="NCBI Taxonomy" id="1524095"/>
    <lineage>
        <taxon>Bacteria</taxon>
        <taxon>Pseudomonadati</taxon>
        <taxon>Bacteroidota</taxon>
        <taxon>Cytophagia</taxon>
        <taxon>Cytophagales</taxon>
        <taxon>Hymenobacteraceae</taxon>
        <taxon>Hymenobacter</taxon>
    </lineage>
</organism>
<evidence type="ECO:0000313" key="2">
    <source>
        <dbReference type="Proteomes" id="UP000637774"/>
    </source>
</evidence>
<reference evidence="2" key="1">
    <citation type="journal article" date="2019" name="Int. J. Syst. Evol. Microbiol.">
        <title>The Global Catalogue of Microorganisms (GCM) 10K type strain sequencing project: providing services to taxonomists for standard genome sequencing and annotation.</title>
        <authorList>
            <consortium name="The Broad Institute Genomics Platform"/>
            <consortium name="The Broad Institute Genome Sequencing Center for Infectious Disease"/>
            <person name="Wu L."/>
            <person name="Ma J."/>
        </authorList>
    </citation>
    <scope>NUCLEOTIDE SEQUENCE [LARGE SCALE GENOMIC DNA]</scope>
    <source>
        <strain evidence="2">CGMCC 1.14966</strain>
    </source>
</reference>
<dbReference type="Proteomes" id="UP000637774">
    <property type="component" value="Unassembled WGS sequence"/>
</dbReference>
<sequence length="62" mass="7021">MSVKLSKTWEPARDVFLFCCYTGLRYFVSPLVQMDATVGQGSAGRVPGRIIATRFRKLEIPR</sequence>
<accession>A0ABQ2A032</accession>
<comment type="caution">
    <text evidence="1">The sequence shown here is derived from an EMBL/GenBank/DDBJ whole genome shotgun (WGS) entry which is preliminary data.</text>
</comment>
<dbReference type="EMBL" id="BMGY01000006">
    <property type="protein sequence ID" value="GGH81847.1"/>
    <property type="molecule type" value="Genomic_DNA"/>
</dbReference>
<protein>
    <submittedName>
        <fullName evidence="1">Uncharacterized protein</fullName>
    </submittedName>
</protein>
<evidence type="ECO:0000313" key="1">
    <source>
        <dbReference type="EMBL" id="GGH81847.1"/>
    </source>
</evidence>
<name>A0ABQ2A032_9BACT</name>
<gene>
    <name evidence="1" type="ORF">GCM10011495_09180</name>
</gene>